<dbReference type="EMBL" id="JACHXZ010000003">
    <property type="protein sequence ID" value="MBB3168878.1"/>
    <property type="molecule type" value="Genomic_DNA"/>
</dbReference>
<evidence type="ECO:0000313" key="11">
    <source>
        <dbReference type="EMBL" id="MBB3168878.1"/>
    </source>
</evidence>
<dbReference type="PANTHER" id="PTHR47466">
    <property type="match status" value="1"/>
</dbReference>
<dbReference type="Proteomes" id="UP000559987">
    <property type="component" value="Unassembled WGS sequence"/>
</dbReference>
<sequence>MKYASLGASIALALGMATLPMTADAQNENAFEHANPNAKFLRCGTKTPSSAETELMQKHLINQRGKPGGGGGYTPRPNGSVVVNVYMHVITDSNNNGALSSGTINSQISVLNNAYKNTPFTFNLVKTTVTANDAWYTAGYGSQAERDMKSTLREGGAGDLNFYVNNIGDGLLGWATFPTDYSSNPVNDGVVVLNASLPGGSADPYNEGDTGTHEVGHWLGLYHTFQGGCGGSGDYVSDTPAEKSPAYGCPIGRDSCTKGKNAAGLDPVENFMDYSDDSCMYQFTSGQSLRADELSYVYRNL</sequence>
<accession>A0A839UTP9</accession>
<reference evidence="11 12" key="1">
    <citation type="submission" date="2020-08" db="EMBL/GenBank/DDBJ databases">
        <title>Genomic Encyclopedia of Type Strains, Phase III (KMG-III): the genomes of soil and plant-associated and newly described type strains.</title>
        <authorList>
            <person name="Whitman W."/>
        </authorList>
    </citation>
    <scope>NUCLEOTIDE SEQUENCE [LARGE SCALE GENOMIC DNA]</scope>
    <source>
        <strain evidence="11 12">CECT 8571</strain>
    </source>
</reference>
<name>A0A839UTP9_9GAMM</name>
<dbReference type="CDD" id="cd04275">
    <property type="entry name" value="ZnMc_pappalysin_like"/>
    <property type="match status" value="1"/>
</dbReference>
<evidence type="ECO:0000256" key="8">
    <source>
        <dbReference type="ARBA" id="ARBA00023157"/>
    </source>
</evidence>
<dbReference type="SUPFAM" id="SSF55486">
    <property type="entry name" value="Metalloproteases ('zincins'), catalytic domain"/>
    <property type="match status" value="1"/>
</dbReference>
<evidence type="ECO:0000256" key="9">
    <source>
        <dbReference type="SAM" id="SignalP"/>
    </source>
</evidence>
<gene>
    <name evidence="11" type="ORF">FHS30_002086</name>
</gene>
<evidence type="ECO:0000313" key="12">
    <source>
        <dbReference type="Proteomes" id="UP000559987"/>
    </source>
</evidence>
<evidence type="ECO:0000256" key="3">
    <source>
        <dbReference type="ARBA" id="ARBA00022723"/>
    </source>
</evidence>
<dbReference type="AlphaFoldDB" id="A0A839UTP9"/>
<proteinExistence type="inferred from homology"/>
<dbReference type="Pfam" id="PF05572">
    <property type="entry name" value="Peptidase_M43"/>
    <property type="match status" value="1"/>
</dbReference>
<dbReference type="RefSeq" id="WP_183910391.1">
    <property type="nucleotide sequence ID" value="NZ_JACHXZ010000003.1"/>
</dbReference>
<evidence type="ECO:0000256" key="4">
    <source>
        <dbReference type="ARBA" id="ARBA00022729"/>
    </source>
</evidence>
<evidence type="ECO:0000259" key="10">
    <source>
        <dbReference type="Pfam" id="PF05572"/>
    </source>
</evidence>
<dbReference type="GO" id="GO:0046872">
    <property type="term" value="F:metal ion binding"/>
    <property type="evidence" value="ECO:0007669"/>
    <property type="project" value="UniProtKB-KW"/>
</dbReference>
<dbReference type="PANTHER" id="PTHR47466:SF1">
    <property type="entry name" value="METALLOPROTEASE MEP1 (AFU_ORTHOLOGUE AFUA_1G07730)-RELATED"/>
    <property type="match status" value="1"/>
</dbReference>
<dbReference type="GO" id="GO:0008237">
    <property type="term" value="F:metallopeptidase activity"/>
    <property type="evidence" value="ECO:0007669"/>
    <property type="project" value="UniProtKB-KW"/>
</dbReference>
<evidence type="ECO:0000256" key="2">
    <source>
        <dbReference type="ARBA" id="ARBA00022670"/>
    </source>
</evidence>
<feature type="domain" description="Peptidase M43 pregnancy-associated plasma-A" evidence="10">
    <location>
        <begin position="161"/>
        <end position="291"/>
    </location>
</feature>
<comment type="caution">
    <text evidence="11">The sequence shown here is derived from an EMBL/GenBank/DDBJ whole genome shotgun (WGS) entry which is preliminary data.</text>
</comment>
<comment type="similarity">
    <text evidence="1">Belongs to the peptidase M43B family.</text>
</comment>
<feature type="chain" id="PRO_5032833467" description="Peptidase M43 pregnancy-associated plasma-A domain-containing protein" evidence="9">
    <location>
        <begin position="26"/>
        <end position="301"/>
    </location>
</feature>
<keyword evidence="4 9" id="KW-0732">Signal</keyword>
<protein>
    <recommendedName>
        <fullName evidence="10">Peptidase M43 pregnancy-associated plasma-A domain-containing protein</fullName>
    </recommendedName>
</protein>
<evidence type="ECO:0000256" key="6">
    <source>
        <dbReference type="ARBA" id="ARBA00022833"/>
    </source>
</evidence>
<feature type="signal peptide" evidence="9">
    <location>
        <begin position="1"/>
        <end position="25"/>
    </location>
</feature>
<organism evidence="11 12">
    <name type="scientific">Simiduia aestuariiviva</name>
    <dbReference type="NCBI Taxonomy" id="1510459"/>
    <lineage>
        <taxon>Bacteria</taxon>
        <taxon>Pseudomonadati</taxon>
        <taxon>Pseudomonadota</taxon>
        <taxon>Gammaproteobacteria</taxon>
        <taxon>Cellvibrionales</taxon>
        <taxon>Cellvibrionaceae</taxon>
        <taxon>Simiduia</taxon>
    </lineage>
</organism>
<keyword evidence="5" id="KW-0378">Hydrolase</keyword>
<keyword evidence="7" id="KW-0482">Metalloprotease</keyword>
<keyword evidence="2" id="KW-0645">Protease</keyword>
<evidence type="ECO:0000256" key="5">
    <source>
        <dbReference type="ARBA" id="ARBA00022801"/>
    </source>
</evidence>
<keyword evidence="8" id="KW-1015">Disulfide bond</keyword>
<evidence type="ECO:0000256" key="1">
    <source>
        <dbReference type="ARBA" id="ARBA00008721"/>
    </source>
</evidence>
<dbReference type="Gene3D" id="3.40.390.10">
    <property type="entry name" value="Collagenase (Catalytic Domain)"/>
    <property type="match status" value="1"/>
</dbReference>
<dbReference type="InterPro" id="IPR024079">
    <property type="entry name" value="MetalloPept_cat_dom_sf"/>
</dbReference>
<keyword evidence="6" id="KW-0862">Zinc</keyword>
<keyword evidence="12" id="KW-1185">Reference proteome</keyword>
<evidence type="ECO:0000256" key="7">
    <source>
        <dbReference type="ARBA" id="ARBA00023049"/>
    </source>
</evidence>
<keyword evidence="3" id="KW-0479">Metal-binding</keyword>
<dbReference type="InterPro" id="IPR008754">
    <property type="entry name" value="Peptidase_M43"/>
</dbReference>
<dbReference type="GO" id="GO:0006508">
    <property type="term" value="P:proteolysis"/>
    <property type="evidence" value="ECO:0007669"/>
    <property type="project" value="UniProtKB-KW"/>
</dbReference>